<dbReference type="EMBL" id="WTVP01000005">
    <property type="protein sequence ID" value="NMG14525.1"/>
    <property type="molecule type" value="Genomic_DNA"/>
</dbReference>
<feature type="transmembrane region" description="Helical" evidence="2">
    <location>
        <begin position="20"/>
        <end position="40"/>
    </location>
</feature>
<keyword evidence="2" id="KW-0472">Membrane</keyword>
<evidence type="ECO:0000313" key="5">
    <source>
        <dbReference type="Proteomes" id="UP000633943"/>
    </source>
</evidence>
<dbReference type="InterPro" id="IPR014345">
    <property type="entry name" value="XrtA_polysacc_chain"/>
</dbReference>
<evidence type="ECO:0000256" key="1">
    <source>
        <dbReference type="SAM" id="Coils"/>
    </source>
</evidence>
<gene>
    <name evidence="4" type="ORF">GPA24_03030</name>
</gene>
<feature type="transmembrane region" description="Helical" evidence="2">
    <location>
        <begin position="426"/>
        <end position="447"/>
    </location>
</feature>
<comment type="caution">
    <text evidence="4">The sequence shown here is derived from an EMBL/GenBank/DDBJ whole genome shotgun (WGS) entry which is preliminary data.</text>
</comment>
<feature type="transmembrane region" description="Helical" evidence="2">
    <location>
        <begin position="488"/>
        <end position="512"/>
    </location>
</feature>
<reference evidence="4 5" key="1">
    <citation type="submission" date="2019-12" db="EMBL/GenBank/DDBJ databases">
        <title>Comparative genomics gives insights into the taxonomy of the Azoarcus-Aromatoleum group and reveals separate origins of nif in the plant-associated Azoarcus and non-plant-associated Aromatoleum sub-groups.</title>
        <authorList>
            <person name="Lafos M."/>
            <person name="Maluk M."/>
            <person name="Batista M."/>
            <person name="Junghare M."/>
            <person name="Carmona M."/>
            <person name="Faoro H."/>
            <person name="Cruz L.M."/>
            <person name="Battistoni F."/>
            <person name="De Souza E."/>
            <person name="Pedrosa F."/>
            <person name="Chen W.-M."/>
            <person name="Poole P.S."/>
            <person name="Dixon R.A."/>
            <person name="James E.K."/>
        </authorList>
    </citation>
    <scope>NUCLEOTIDE SEQUENCE [LARGE SCALE GENOMIC DNA]</scope>
    <source>
        <strain evidence="4 5">PbN1</strain>
    </source>
</reference>
<feature type="coiled-coil region" evidence="1">
    <location>
        <begin position="168"/>
        <end position="245"/>
    </location>
</feature>
<accession>A0ABX1NSD2</accession>
<dbReference type="InterPro" id="IPR032807">
    <property type="entry name" value="GNVR"/>
</dbReference>
<dbReference type="Pfam" id="PF13807">
    <property type="entry name" value="GNVR"/>
    <property type="match status" value="1"/>
</dbReference>
<keyword evidence="5" id="KW-1185">Reference proteome</keyword>
<dbReference type="NCBIfam" id="TIGR03007">
    <property type="entry name" value="pepcterm_ChnLen"/>
    <property type="match status" value="1"/>
</dbReference>
<keyword evidence="2" id="KW-0812">Transmembrane</keyword>
<proteinExistence type="predicted"/>
<feature type="coiled-coil region" evidence="1">
    <location>
        <begin position="286"/>
        <end position="313"/>
    </location>
</feature>
<dbReference type="InterPro" id="IPR050445">
    <property type="entry name" value="Bact_polysacc_biosynth/exp"/>
</dbReference>
<dbReference type="Proteomes" id="UP000633943">
    <property type="component" value="Unassembled WGS sequence"/>
</dbReference>
<sequence>MEELLSRMVGYLHGMWRFRWWGLTFAWIVGIAGGFVIYSMPDRYESTARIFVDTQSVLRPLMSGLAVQPNINQQIAILSRTLITRPNVEKLITMADLDLEVRTPAEREALIAELTGGLEIVGTGRDNLFTLAYQDAHPERAQRIVQALVSLFVESGLVGKRQDSASARRFIDEQIAGYEQKLAEAENRLKDFRLRNMALLGDGGRDYVSQMNELSAQLGQAELELKETENSRDSLKRQLAGEDAVLLSQPENPAAVALPEIDGRIDALEKNLDGLLLRYTDDHPDVVGARRVIAQLEEQKQKEIEAMRKVDASAPWVPNANPVVQQMKISLADAEAMVASRQARVAEFGSRLARLRASAELLPKIEAEQTQLNRDYEVHKRNYELLVARRESANISVEMTTQGGITEFRVIDPPSLPNKPAAPNRVLLMPFAGLIGLAAGIALTFLLSQLRPAFDNVRSLREITGLPVLGAVSLVADPVRERRRRRGLLAFGGGVAGFVMTVVGMTAMVQLLQG</sequence>
<evidence type="ECO:0000313" key="4">
    <source>
        <dbReference type="EMBL" id="NMG14525.1"/>
    </source>
</evidence>
<organism evidence="4 5">
    <name type="scientific">Aromatoleum bremense</name>
    <dbReference type="NCBI Taxonomy" id="76115"/>
    <lineage>
        <taxon>Bacteria</taxon>
        <taxon>Pseudomonadati</taxon>
        <taxon>Pseudomonadota</taxon>
        <taxon>Betaproteobacteria</taxon>
        <taxon>Rhodocyclales</taxon>
        <taxon>Rhodocyclaceae</taxon>
        <taxon>Aromatoleum</taxon>
    </lineage>
</organism>
<evidence type="ECO:0000256" key="2">
    <source>
        <dbReference type="SAM" id="Phobius"/>
    </source>
</evidence>
<evidence type="ECO:0000259" key="3">
    <source>
        <dbReference type="Pfam" id="PF13807"/>
    </source>
</evidence>
<dbReference type="PANTHER" id="PTHR32309">
    <property type="entry name" value="TYROSINE-PROTEIN KINASE"/>
    <property type="match status" value="1"/>
</dbReference>
<keyword evidence="2" id="KW-1133">Transmembrane helix</keyword>
<name>A0ABX1NSD2_9RHOO</name>
<dbReference type="PANTHER" id="PTHR32309:SF13">
    <property type="entry name" value="FERRIC ENTEROBACTIN TRANSPORT PROTEIN FEPE"/>
    <property type="match status" value="1"/>
</dbReference>
<feature type="domain" description="Tyrosine-protein kinase G-rich" evidence="3">
    <location>
        <begin position="366"/>
        <end position="446"/>
    </location>
</feature>
<dbReference type="RefSeq" id="WP_169201308.1">
    <property type="nucleotide sequence ID" value="NZ_CP059467.1"/>
</dbReference>
<keyword evidence="1" id="KW-0175">Coiled coil</keyword>
<protein>
    <submittedName>
        <fullName evidence="4">Chain length-determining protein</fullName>
    </submittedName>
</protein>